<comment type="caution">
    <text evidence="2">The sequence shown here is derived from an EMBL/GenBank/DDBJ whole genome shotgun (WGS) entry which is preliminary data.</text>
</comment>
<dbReference type="EMBL" id="VSRR010041784">
    <property type="protein sequence ID" value="MPC75749.1"/>
    <property type="molecule type" value="Genomic_DNA"/>
</dbReference>
<sequence length="117" mass="13154">MSLKSSMPPRESSDVWPLFIVCHLLRMSLVLERVRSPITRHVLTILLPDIGELPPLEDVVGTAEGNAVAPSPMERECAVSRHSFMRRDMARKTNQQRHAVSATRPPNLEMSKASRMP</sequence>
<gene>
    <name evidence="2" type="ORF">E2C01_070143</name>
</gene>
<organism evidence="2 3">
    <name type="scientific">Portunus trituberculatus</name>
    <name type="common">Swimming crab</name>
    <name type="synonym">Neptunus trituberculatus</name>
    <dbReference type="NCBI Taxonomy" id="210409"/>
    <lineage>
        <taxon>Eukaryota</taxon>
        <taxon>Metazoa</taxon>
        <taxon>Ecdysozoa</taxon>
        <taxon>Arthropoda</taxon>
        <taxon>Crustacea</taxon>
        <taxon>Multicrustacea</taxon>
        <taxon>Malacostraca</taxon>
        <taxon>Eumalacostraca</taxon>
        <taxon>Eucarida</taxon>
        <taxon>Decapoda</taxon>
        <taxon>Pleocyemata</taxon>
        <taxon>Brachyura</taxon>
        <taxon>Eubrachyura</taxon>
        <taxon>Portunoidea</taxon>
        <taxon>Portunidae</taxon>
        <taxon>Portuninae</taxon>
        <taxon>Portunus</taxon>
    </lineage>
</organism>
<evidence type="ECO:0000313" key="2">
    <source>
        <dbReference type="EMBL" id="MPC75749.1"/>
    </source>
</evidence>
<feature type="region of interest" description="Disordered" evidence="1">
    <location>
        <begin position="89"/>
        <end position="117"/>
    </location>
</feature>
<protein>
    <submittedName>
        <fullName evidence="2">Uncharacterized protein</fullName>
    </submittedName>
</protein>
<evidence type="ECO:0000313" key="3">
    <source>
        <dbReference type="Proteomes" id="UP000324222"/>
    </source>
</evidence>
<dbReference type="Proteomes" id="UP000324222">
    <property type="component" value="Unassembled WGS sequence"/>
</dbReference>
<evidence type="ECO:0000256" key="1">
    <source>
        <dbReference type="SAM" id="MobiDB-lite"/>
    </source>
</evidence>
<keyword evidence="3" id="KW-1185">Reference proteome</keyword>
<proteinExistence type="predicted"/>
<reference evidence="2 3" key="1">
    <citation type="submission" date="2019-05" db="EMBL/GenBank/DDBJ databases">
        <title>Another draft genome of Portunus trituberculatus and its Hox gene families provides insights of decapod evolution.</title>
        <authorList>
            <person name="Jeong J.-H."/>
            <person name="Song I."/>
            <person name="Kim S."/>
            <person name="Choi T."/>
            <person name="Kim D."/>
            <person name="Ryu S."/>
            <person name="Kim W."/>
        </authorList>
    </citation>
    <scope>NUCLEOTIDE SEQUENCE [LARGE SCALE GENOMIC DNA]</scope>
    <source>
        <tissue evidence="2">Muscle</tissue>
    </source>
</reference>
<dbReference type="AlphaFoldDB" id="A0A5B7I1H1"/>
<accession>A0A5B7I1H1</accession>
<name>A0A5B7I1H1_PORTR</name>